<dbReference type="Gene3D" id="3.30.559.10">
    <property type="entry name" value="Chloramphenicol acetyltransferase-like domain"/>
    <property type="match status" value="2"/>
</dbReference>
<dbReference type="InterPro" id="IPR054710">
    <property type="entry name" value="Tri101-like_N"/>
</dbReference>
<dbReference type="PANTHER" id="PTHR31642">
    <property type="entry name" value="TRICHOTHECENE 3-O-ACETYLTRANSFERASE"/>
    <property type="match status" value="1"/>
</dbReference>
<protein>
    <recommendedName>
        <fullName evidence="2">Trichothecene 3-O-acetyltransferase-like N-terminal domain-containing protein</fullName>
    </recommendedName>
</protein>
<dbReference type="GO" id="GO:0016747">
    <property type="term" value="F:acyltransferase activity, transferring groups other than amino-acyl groups"/>
    <property type="evidence" value="ECO:0007669"/>
    <property type="project" value="TreeGrafter"/>
</dbReference>
<dbReference type="AlphaFoldDB" id="A0AAW0R706"/>
<evidence type="ECO:0000259" key="2">
    <source>
        <dbReference type="Pfam" id="PF22664"/>
    </source>
</evidence>
<reference evidence="3 4" key="1">
    <citation type="submission" date="2023-01" db="EMBL/GenBank/DDBJ databases">
        <title>Analysis of 21 Apiospora genomes using comparative genomics revels a genus with tremendous synthesis potential of carbohydrate active enzymes and secondary metabolites.</title>
        <authorList>
            <person name="Sorensen T."/>
        </authorList>
    </citation>
    <scope>NUCLEOTIDE SEQUENCE [LARGE SCALE GENOMIC DNA]</scope>
    <source>
        <strain evidence="3 4">CBS 117206</strain>
    </source>
</reference>
<sequence length="515" mass="55937">MQSKTEPTASGPRRFALNPLDNVMPRFYANFILTFALQPGVEFSEVHTLLQTSLHTAGEELPIIRRRVFSVAPDDKHPNAGRLEAREHPDWSPQVIFNDLSSSWPEYDDLVDEGLPQEALDGAQLVPSVHARWDLGGEGAPGCIVQANFITGGLLLSVCLFHSLVDGMSGSLLLKMWAKHMRLHQGDDQGAASLVITENCCDYDCVGKAWEEAGHKKPSPVEFANSSEDAWRLLGMLPPLSPEELAATASFTLDSTAAPPSPKMTTTIFYVSPAAFSKLTAMAAAAGENASMANVGTQGDNVSLIPTANDALMALLWRCVMRARQTADPGNPAYAAAGARAELDTTVDGRGLFSERLPSTYMGTLLFIATTRMEMTTLVSRATPLAAVARAVRQAVAAITRPRLHAAYGLAAAMPDFSAARYPFATFAGAEACFTSFLALPLMEMRFGGRLFRNGGLVDYLRPPRREFDIVCRRCVILPPRPSGGFEILLSLKEEEMEILENDIEFGEFAQVLCH</sequence>
<dbReference type="EMBL" id="JAQQWP010000002">
    <property type="protein sequence ID" value="KAK8129574.1"/>
    <property type="molecule type" value="Genomic_DNA"/>
</dbReference>
<name>A0AAW0R706_9PEZI</name>
<evidence type="ECO:0000256" key="1">
    <source>
        <dbReference type="ARBA" id="ARBA00022679"/>
    </source>
</evidence>
<feature type="domain" description="Trichothecene 3-O-acetyltransferase-like N-terminal" evidence="2">
    <location>
        <begin position="28"/>
        <end position="172"/>
    </location>
</feature>
<evidence type="ECO:0000313" key="3">
    <source>
        <dbReference type="EMBL" id="KAK8129574.1"/>
    </source>
</evidence>
<dbReference type="InterPro" id="IPR023213">
    <property type="entry name" value="CAT-like_dom_sf"/>
</dbReference>
<accession>A0AAW0R706</accession>
<dbReference type="Pfam" id="PF22664">
    <property type="entry name" value="TRI-like_N"/>
    <property type="match status" value="1"/>
</dbReference>
<dbReference type="Pfam" id="PF02458">
    <property type="entry name" value="Transferase"/>
    <property type="match status" value="1"/>
</dbReference>
<comment type="caution">
    <text evidence="3">The sequence shown here is derived from an EMBL/GenBank/DDBJ whole genome shotgun (WGS) entry which is preliminary data.</text>
</comment>
<evidence type="ECO:0000313" key="4">
    <source>
        <dbReference type="Proteomes" id="UP001392437"/>
    </source>
</evidence>
<organism evidence="3 4">
    <name type="scientific">Apiospora kogelbergensis</name>
    <dbReference type="NCBI Taxonomy" id="1337665"/>
    <lineage>
        <taxon>Eukaryota</taxon>
        <taxon>Fungi</taxon>
        <taxon>Dikarya</taxon>
        <taxon>Ascomycota</taxon>
        <taxon>Pezizomycotina</taxon>
        <taxon>Sordariomycetes</taxon>
        <taxon>Xylariomycetidae</taxon>
        <taxon>Amphisphaeriales</taxon>
        <taxon>Apiosporaceae</taxon>
        <taxon>Apiospora</taxon>
    </lineage>
</organism>
<dbReference type="InterPro" id="IPR050317">
    <property type="entry name" value="Plant_Fungal_Acyltransferase"/>
</dbReference>
<proteinExistence type="predicted"/>
<dbReference type="Proteomes" id="UP001392437">
    <property type="component" value="Unassembled WGS sequence"/>
</dbReference>
<keyword evidence="1" id="KW-0808">Transferase</keyword>
<gene>
    <name evidence="3" type="ORF">PG999_001954</name>
</gene>
<keyword evidence="4" id="KW-1185">Reference proteome</keyword>
<dbReference type="PANTHER" id="PTHR31642:SF310">
    <property type="entry name" value="FATTY ALCOHOL:CAFFEOYL-COA ACYLTRANSFERASE"/>
    <property type="match status" value="1"/>
</dbReference>